<name>A0ABM8ANG0_9BACT</name>
<sequence>MKCIVCESTDIEVAFHLENGPRYAQKLLDSPDDKGGDRMDVKLYKCCDCGMIQIDPDTLEHDEYFEDYLMSRSCTELYVQYDNELTDTLDEKYGLKGQNIVEVGCGDGFFGELLIQRGAAVSAIEPSATACALAEKRGVTCYNTFLNDTITDQVSDRFDGFVTKQVMDLIKDPNEFLASLGKILKPGAWGLIDVPSWTKTLLDMRYYDVLPDRVGYYTAKTLVEIMERNHFHVVEVFHGAEGEYVGAYVVYEGEKEGLLKRFNNEFEEFNDRFTSLMKEYSDAGKKVAAWGAGAKGVTIFSFSGMTPETIAYVVDKDDFKWNKYLPGSKLKVVSPDTVKEQPVDAVIITGVMFYKEITRQLVNDYGFSGDVILLSPMPRVLTREELDAVLKS</sequence>
<evidence type="ECO:0000313" key="2">
    <source>
        <dbReference type="EMBL" id="BDQ32903.1"/>
    </source>
</evidence>
<dbReference type="PANTHER" id="PTHR43861:SF5">
    <property type="entry name" value="BLL5978 PROTEIN"/>
    <property type="match status" value="1"/>
</dbReference>
<keyword evidence="2" id="KW-0808">Transferase</keyword>
<dbReference type="GO" id="GO:0032259">
    <property type="term" value="P:methylation"/>
    <property type="evidence" value="ECO:0007669"/>
    <property type="project" value="UniProtKB-KW"/>
</dbReference>
<accession>A0ABM8ANG0</accession>
<dbReference type="Pfam" id="PF08484">
    <property type="entry name" value="Methyltransf_14"/>
    <property type="match status" value="1"/>
</dbReference>
<dbReference type="Proteomes" id="UP001061361">
    <property type="component" value="Chromosome"/>
</dbReference>
<dbReference type="EMBL" id="AP026708">
    <property type="protein sequence ID" value="BDQ32903.1"/>
    <property type="molecule type" value="Genomic_DNA"/>
</dbReference>
<dbReference type="Pfam" id="PF13489">
    <property type="entry name" value="Methyltransf_23"/>
    <property type="match status" value="1"/>
</dbReference>
<dbReference type="GO" id="GO:0008168">
    <property type="term" value="F:methyltransferase activity"/>
    <property type="evidence" value="ECO:0007669"/>
    <property type="project" value="UniProtKB-KW"/>
</dbReference>
<dbReference type="CDD" id="cd02440">
    <property type="entry name" value="AdoMet_MTases"/>
    <property type="match status" value="1"/>
</dbReference>
<evidence type="ECO:0000259" key="1">
    <source>
        <dbReference type="Pfam" id="PF08484"/>
    </source>
</evidence>
<dbReference type="Gene3D" id="3.40.50.150">
    <property type="entry name" value="Vaccinia Virus protein VP39"/>
    <property type="match status" value="1"/>
</dbReference>
<dbReference type="SUPFAM" id="SSF53335">
    <property type="entry name" value="S-adenosyl-L-methionine-dependent methyltransferases"/>
    <property type="match status" value="1"/>
</dbReference>
<evidence type="ECO:0000313" key="3">
    <source>
        <dbReference type="Proteomes" id="UP001061361"/>
    </source>
</evidence>
<protein>
    <submittedName>
        <fullName evidence="2">SAM-dependent methyltransferase</fullName>
    </submittedName>
</protein>
<organism evidence="2 3">
    <name type="scientific">Pseudodesulfovibrio portus</name>
    <dbReference type="NCBI Taxonomy" id="231439"/>
    <lineage>
        <taxon>Bacteria</taxon>
        <taxon>Pseudomonadati</taxon>
        <taxon>Thermodesulfobacteriota</taxon>
        <taxon>Desulfovibrionia</taxon>
        <taxon>Desulfovibrionales</taxon>
        <taxon>Desulfovibrionaceae</taxon>
    </lineage>
</organism>
<dbReference type="RefSeq" id="WP_264982962.1">
    <property type="nucleotide sequence ID" value="NZ_AP026708.1"/>
</dbReference>
<dbReference type="PANTHER" id="PTHR43861">
    <property type="entry name" value="TRANS-ACONITATE 2-METHYLTRANSFERASE-RELATED"/>
    <property type="match status" value="1"/>
</dbReference>
<keyword evidence="3" id="KW-1185">Reference proteome</keyword>
<proteinExistence type="predicted"/>
<feature type="domain" description="C-methyltransferase" evidence="1">
    <location>
        <begin position="258"/>
        <end position="363"/>
    </location>
</feature>
<dbReference type="InterPro" id="IPR013691">
    <property type="entry name" value="MeTrfase_14"/>
</dbReference>
<dbReference type="Gene3D" id="3.40.50.720">
    <property type="entry name" value="NAD(P)-binding Rossmann-like Domain"/>
    <property type="match status" value="1"/>
</dbReference>
<reference evidence="2" key="1">
    <citation type="submission" date="2022-08" db="EMBL/GenBank/DDBJ databases">
        <title>Genome Sequence of the sulphate-reducing bacterium, Pseudodesulfovibrio portus JCM14722.</title>
        <authorList>
            <person name="Kondo R."/>
            <person name="Kataoka T."/>
        </authorList>
    </citation>
    <scope>NUCLEOTIDE SEQUENCE</scope>
    <source>
        <strain evidence="2">JCM 14722</strain>
    </source>
</reference>
<keyword evidence="2" id="KW-0489">Methyltransferase</keyword>
<gene>
    <name evidence="2" type="ORF">JCM14722_04450</name>
</gene>
<dbReference type="InterPro" id="IPR029063">
    <property type="entry name" value="SAM-dependent_MTases_sf"/>
</dbReference>